<accession>A0A9P1CPI4</accession>
<dbReference type="AlphaFoldDB" id="A0A9P1CPI4"/>
<comment type="caution">
    <text evidence="4">The sequence shown here is derived from an EMBL/GenBank/DDBJ whole genome shotgun (WGS) entry which is preliminary data.</text>
</comment>
<reference evidence="4" key="1">
    <citation type="submission" date="2022-10" db="EMBL/GenBank/DDBJ databases">
        <authorList>
            <person name="Chen Y."/>
            <person name="Dougan E. K."/>
            <person name="Chan C."/>
            <person name="Rhodes N."/>
            <person name="Thang M."/>
        </authorList>
    </citation>
    <scope>NUCLEOTIDE SEQUENCE</scope>
</reference>
<dbReference type="EMBL" id="CAMXCT020002141">
    <property type="protein sequence ID" value="CAL1149344.1"/>
    <property type="molecule type" value="Genomic_DNA"/>
</dbReference>
<reference evidence="5" key="2">
    <citation type="submission" date="2024-04" db="EMBL/GenBank/DDBJ databases">
        <authorList>
            <person name="Chen Y."/>
            <person name="Shah S."/>
            <person name="Dougan E. K."/>
            <person name="Thang M."/>
            <person name="Chan C."/>
        </authorList>
    </citation>
    <scope>NUCLEOTIDE SEQUENCE [LARGE SCALE GENOMIC DNA]</scope>
</reference>
<gene>
    <name evidence="4" type="ORF">C1SCF055_LOCUS22486</name>
</gene>
<evidence type="ECO:0000259" key="3">
    <source>
        <dbReference type="PROSITE" id="PS50097"/>
    </source>
</evidence>
<proteinExistence type="predicted"/>
<keyword evidence="7" id="KW-1185">Reference proteome</keyword>
<dbReference type="InterPro" id="IPR035969">
    <property type="entry name" value="Rab-GAP_TBC_sf"/>
</dbReference>
<dbReference type="PROSITE" id="PS50086">
    <property type="entry name" value="TBC_RABGAP"/>
    <property type="match status" value="1"/>
</dbReference>
<dbReference type="EMBL" id="CAMXCT010002141">
    <property type="protein sequence ID" value="CAI3995969.1"/>
    <property type="molecule type" value="Genomic_DNA"/>
</dbReference>
<evidence type="ECO:0000313" key="7">
    <source>
        <dbReference type="Proteomes" id="UP001152797"/>
    </source>
</evidence>
<dbReference type="InterPro" id="IPR000210">
    <property type="entry name" value="BTB/POZ_dom"/>
</dbReference>
<sequence>MGFQPARRQADTFWCLSQLLAEAQENLLGDDALAFQARRVHELHQAFDPPVAELLAQHGLGAIPALRLGTLLLSRAGFTLQQVARLWDSFLADPQRFEFADHVVLALLMLSRGDLLQRDNVGGIAETLLAAPSIVDFELLLRRAYAVCAFQRRHGPASSMPFPRPQGLDFDSAVAAAQESLSSLWGKVRAAGAGYWEAVGGPAGVCLPSSELFSERACSVARQKLGSLAVTMCDVVLLGAGQRLPAHRVVLVAAGLLKPGDLAEEVRFVGISKQQLLCLIDLIYADEGDALPAGLAECCAALDLPEPSEARAVQLAERLQTLRGAEATCDLQLSTAIGGCLWTHRVVLAAGNAVLCDFLKSATQDTAAPCYQLTLQAINDLKALEAAITSVYLGTRMPGGRCSSDVALLCSDWQLPRSISSARESALMPFADRGLPKKRPPPRSWSPRREAARAPIPPVKKAAKAVKVDAEDQALKTGAPRANALYRALLRGVNLDCLPRHGGA</sequence>
<evidence type="ECO:0000259" key="2">
    <source>
        <dbReference type="PROSITE" id="PS50086"/>
    </source>
</evidence>
<name>A0A9P1CPI4_9DINO</name>
<evidence type="ECO:0000313" key="5">
    <source>
        <dbReference type="EMBL" id="CAL1149344.1"/>
    </source>
</evidence>
<dbReference type="InterPro" id="IPR000195">
    <property type="entry name" value="Rab-GAP-TBC_dom"/>
</dbReference>
<evidence type="ECO:0000256" key="1">
    <source>
        <dbReference type="SAM" id="MobiDB-lite"/>
    </source>
</evidence>
<dbReference type="CDD" id="cd18186">
    <property type="entry name" value="BTB_POZ_ZBTB_KLHL-like"/>
    <property type="match status" value="1"/>
</dbReference>
<feature type="domain" description="BTB" evidence="3">
    <location>
        <begin position="329"/>
        <end position="394"/>
    </location>
</feature>
<dbReference type="Gene3D" id="1.10.472.80">
    <property type="entry name" value="Ypt/Rab-GAP domain of gyp1p, domain 3"/>
    <property type="match status" value="1"/>
</dbReference>
<dbReference type="PROSITE" id="PS50097">
    <property type="entry name" value="BTB"/>
    <property type="match status" value="1"/>
</dbReference>
<dbReference type="EMBL" id="CAMXCT030002141">
    <property type="protein sequence ID" value="CAL4783281.1"/>
    <property type="molecule type" value="Genomic_DNA"/>
</dbReference>
<dbReference type="Proteomes" id="UP001152797">
    <property type="component" value="Unassembled WGS sequence"/>
</dbReference>
<evidence type="ECO:0000313" key="4">
    <source>
        <dbReference type="EMBL" id="CAI3995969.1"/>
    </source>
</evidence>
<organism evidence="4">
    <name type="scientific">Cladocopium goreaui</name>
    <dbReference type="NCBI Taxonomy" id="2562237"/>
    <lineage>
        <taxon>Eukaryota</taxon>
        <taxon>Sar</taxon>
        <taxon>Alveolata</taxon>
        <taxon>Dinophyceae</taxon>
        <taxon>Suessiales</taxon>
        <taxon>Symbiodiniaceae</taxon>
        <taxon>Cladocopium</taxon>
    </lineage>
</organism>
<evidence type="ECO:0000313" key="6">
    <source>
        <dbReference type="EMBL" id="CAL4783281.1"/>
    </source>
</evidence>
<protein>
    <submittedName>
        <fullName evidence="6">TBC1 domain family member 13</fullName>
    </submittedName>
</protein>
<dbReference type="OrthoDB" id="6425912at2759"/>
<feature type="region of interest" description="Disordered" evidence="1">
    <location>
        <begin position="432"/>
        <end position="456"/>
    </location>
</feature>
<dbReference type="Pfam" id="PF00566">
    <property type="entry name" value="RabGAP-TBC"/>
    <property type="match status" value="1"/>
</dbReference>
<dbReference type="SUPFAM" id="SSF47923">
    <property type="entry name" value="Ypt/Rab-GAP domain of gyp1p"/>
    <property type="match status" value="1"/>
</dbReference>
<feature type="domain" description="Rab-GAP TBC" evidence="2">
    <location>
        <begin position="1"/>
        <end position="94"/>
    </location>
</feature>